<dbReference type="EMBL" id="JBHSRI010000004">
    <property type="protein sequence ID" value="MFC6038849.1"/>
    <property type="molecule type" value="Genomic_DNA"/>
</dbReference>
<organism evidence="2 3">
    <name type="scientific">Paenisporosarcina macmurdoensis</name>
    <dbReference type="NCBI Taxonomy" id="212659"/>
    <lineage>
        <taxon>Bacteria</taxon>
        <taxon>Bacillati</taxon>
        <taxon>Bacillota</taxon>
        <taxon>Bacilli</taxon>
        <taxon>Bacillales</taxon>
        <taxon>Caryophanaceae</taxon>
        <taxon>Paenisporosarcina</taxon>
    </lineage>
</organism>
<gene>
    <name evidence="2" type="ORF">ACFPYN_05195</name>
</gene>
<accession>A0ABW1L4I5</accession>
<reference evidence="3" key="1">
    <citation type="journal article" date="2019" name="Int. J. Syst. Evol. Microbiol.">
        <title>The Global Catalogue of Microorganisms (GCM) 10K type strain sequencing project: providing services to taxonomists for standard genome sequencing and annotation.</title>
        <authorList>
            <consortium name="The Broad Institute Genomics Platform"/>
            <consortium name="The Broad Institute Genome Sequencing Center for Infectious Disease"/>
            <person name="Wu L."/>
            <person name="Ma J."/>
        </authorList>
    </citation>
    <scope>NUCLEOTIDE SEQUENCE [LARGE SCALE GENOMIC DNA]</scope>
    <source>
        <strain evidence="3">CCUG 54527</strain>
    </source>
</reference>
<dbReference type="RefSeq" id="WP_377732950.1">
    <property type="nucleotide sequence ID" value="NZ_JBHSRI010000004.1"/>
</dbReference>
<proteinExistence type="predicted"/>
<comment type="caution">
    <text evidence="2">The sequence shown here is derived from an EMBL/GenBank/DDBJ whole genome shotgun (WGS) entry which is preliminary data.</text>
</comment>
<keyword evidence="1" id="KW-1133">Transmembrane helix</keyword>
<keyword evidence="1" id="KW-0812">Transmembrane</keyword>
<sequence length="68" mass="7620">MKMITNKFIILVITTNIFIIFYQLLAFFGANLLPISPLGTMIGMISLFLLIPFSYLSAYGVVKIIKGM</sequence>
<evidence type="ECO:0000313" key="3">
    <source>
        <dbReference type="Proteomes" id="UP001596170"/>
    </source>
</evidence>
<evidence type="ECO:0000256" key="1">
    <source>
        <dbReference type="SAM" id="Phobius"/>
    </source>
</evidence>
<protein>
    <submittedName>
        <fullName evidence="2">Uncharacterized protein</fullName>
    </submittedName>
</protein>
<feature type="transmembrane region" description="Helical" evidence="1">
    <location>
        <begin position="41"/>
        <end position="62"/>
    </location>
</feature>
<dbReference type="Proteomes" id="UP001596170">
    <property type="component" value="Unassembled WGS sequence"/>
</dbReference>
<keyword evidence="1" id="KW-0472">Membrane</keyword>
<name>A0ABW1L4I5_9BACL</name>
<feature type="transmembrane region" description="Helical" evidence="1">
    <location>
        <begin position="7"/>
        <end position="29"/>
    </location>
</feature>
<keyword evidence="3" id="KW-1185">Reference proteome</keyword>
<evidence type="ECO:0000313" key="2">
    <source>
        <dbReference type="EMBL" id="MFC6038849.1"/>
    </source>
</evidence>